<keyword evidence="13" id="KW-1185">Reference proteome</keyword>
<dbReference type="InterPro" id="IPR057286">
    <property type="entry name" value="PUA_NSUN2"/>
</dbReference>
<evidence type="ECO:0000256" key="3">
    <source>
        <dbReference type="ARBA" id="ARBA00022603"/>
    </source>
</evidence>
<evidence type="ECO:0000256" key="8">
    <source>
        <dbReference type="ARBA" id="ARBA00023242"/>
    </source>
</evidence>
<dbReference type="Proteomes" id="UP000620104">
    <property type="component" value="Unassembled WGS sequence"/>
</dbReference>
<feature type="binding site" evidence="9">
    <location>
        <position position="266"/>
    </location>
    <ligand>
        <name>S-adenosyl-L-methionine</name>
        <dbReference type="ChEBI" id="CHEBI:59789"/>
    </ligand>
</feature>
<dbReference type="InterPro" id="IPR057285">
    <property type="entry name" value="Pre-PUA_NSUN2"/>
</dbReference>
<evidence type="ECO:0000256" key="10">
    <source>
        <dbReference type="SAM" id="MobiDB-lite"/>
    </source>
</evidence>
<feature type="region of interest" description="Disordered" evidence="10">
    <location>
        <begin position="124"/>
        <end position="145"/>
    </location>
</feature>
<dbReference type="GO" id="GO:0000049">
    <property type="term" value="F:tRNA binding"/>
    <property type="evidence" value="ECO:0007669"/>
    <property type="project" value="UniProtKB-KW"/>
</dbReference>
<evidence type="ECO:0000313" key="13">
    <source>
        <dbReference type="Proteomes" id="UP000620104"/>
    </source>
</evidence>
<comment type="similarity">
    <text evidence="9">Belongs to the class I-like SAM-binding methyltransferase superfamily. RsmB/NOP family.</text>
</comment>
<dbReference type="InterPro" id="IPR001678">
    <property type="entry name" value="MeTrfase_RsmB-F_NOP2_dom"/>
</dbReference>
<name>A0A8H3TNY3_9TREE</name>
<keyword evidence="2" id="KW-0820">tRNA-binding</keyword>
<keyword evidence="7 9" id="KW-0694">RNA-binding</keyword>
<evidence type="ECO:0000256" key="2">
    <source>
        <dbReference type="ARBA" id="ARBA00022555"/>
    </source>
</evidence>
<feature type="compositionally biased region" description="Basic residues" evidence="10">
    <location>
        <begin position="1"/>
        <end position="11"/>
    </location>
</feature>
<dbReference type="Pfam" id="PF01189">
    <property type="entry name" value="Methyltr_RsmB-F"/>
    <property type="match status" value="1"/>
</dbReference>
<evidence type="ECO:0000256" key="7">
    <source>
        <dbReference type="ARBA" id="ARBA00022884"/>
    </source>
</evidence>
<keyword evidence="6" id="KW-0819">tRNA processing</keyword>
<dbReference type="EMBL" id="BLZA01000009">
    <property type="protein sequence ID" value="GHJ84545.1"/>
    <property type="molecule type" value="Genomic_DNA"/>
</dbReference>
<gene>
    <name evidence="12" type="ORF">NliqN6_0947</name>
</gene>
<keyword evidence="8" id="KW-0539">Nucleus</keyword>
<feature type="domain" description="SAM-dependent MTase RsmB/NOP-type" evidence="11">
    <location>
        <begin position="128"/>
        <end position="547"/>
    </location>
</feature>
<keyword evidence="5 9" id="KW-0949">S-adenosyl-L-methionine</keyword>
<feature type="region of interest" description="Disordered" evidence="10">
    <location>
        <begin position="552"/>
        <end position="587"/>
    </location>
</feature>
<evidence type="ECO:0000256" key="1">
    <source>
        <dbReference type="ARBA" id="ARBA00004123"/>
    </source>
</evidence>
<proteinExistence type="inferred from homology"/>
<feature type="active site" description="Nucleophile" evidence="9">
    <location>
        <position position="373"/>
    </location>
</feature>
<keyword evidence="4 9" id="KW-0808">Transferase</keyword>
<feature type="compositionally biased region" description="Low complexity" evidence="10">
    <location>
        <begin position="125"/>
        <end position="145"/>
    </location>
</feature>
<comment type="subcellular location">
    <subcellularLocation>
        <location evidence="1">Nucleus</location>
    </subcellularLocation>
</comment>
<evidence type="ECO:0000256" key="4">
    <source>
        <dbReference type="ARBA" id="ARBA00022679"/>
    </source>
</evidence>
<protein>
    <recommendedName>
        <fullName evidence="11">SAM-dependent MTase RsmB/NOP-type domain-containing protein</fullName>
    </recommendedName>
</protein>
<feature type="region of interest" description="Disordered" evidence="10">
    <location>
        <begin position="1"/>
        <end position="36"/>
    </location>
</feature>
<reference evidence="12" key="1">
    <citation type="submission" date="2020-07" db="EMBL/GenBank/DDBJ databases">
        <title>Draft Genome Sequence of a Deep-Sea Yeast, Naganishia (Cryptococcus) liquefaciens strain N6.</title>
        <authorList>
            <person name="Han Y.W."/>
            <person name="Kajitani R."/>
            <person name="Morimoto H."/>
            <person name="Parhat M."/>
            <person name="Tsubouchi H."/>
            <person name="Bakenova O."/>
            <person name="Ogata M."/>
            <person name="Argunhan B."/>
            <person name="Aoki R."/>
            <person name="Kajiwara S."/>
            <person name="Itoh T."/>
            <person name="Iwasaki H."/>
        </authorList>
    </citation>
    <scope>NUCLEOTIDE SEQUENCE</scope>
    <source>
        <strain evidence="12">N6</strain>
    </source>
</reference>
<feature type="binding site" evidence="9">
    <location>
        <begin position="237"/>
        <end position="243"/>
    </location>
    <ligand>
        <name>S-adenosyl-L-methionine</name>
        <dbReference type="ChEBI" id="CHEBI:59789"/>
    </ligand>
</feature>
<comment type="caution">
    <text evidence="12">The sequence shown here is derived from an EMBL/GenBank/DDBJ whole genome shotgun (WGS) entry which is preliminary data.</text>
</comment>
<dbReference type="PRINTS" id="PR02011">
    <property type="entry name" value="RCMTNCL1"/>
</dbReference>
<dbReference type="PANTHER" id="PTHR22808:SF1">
    <property type="entry name" value="RNA CYTOSINE-C(5)-METHYLTRANSFERASE NSUN2-RELATED"/>
    <property type="match status" value="1"/>
</dbReference>
<sequence>MPRGKGSRGKRGGATSRPGRDDPANADGRNRTTGSRDVDNWKEIKYQNAAFEEYYRAQGIMGEEEWGAFLGALKRDLPLTWRVTGSRAHANAINDEIKEHYLPMLSNVTISKDFLLNPNMQRMRSAAATPSETTPAPETPTADESAVVADETGMTLDADTGMITLAPPRQLTWYPGHLAWQLDVPKRVVRKSEEFKVFQRFLVGETEIGNISRQEAVSMIPPLLLNIEAHHVCLDMCAAPGSKTAQMMEALNHHSTVTTGLLIANDTDLKRCHMLVHQTGRMPSVGLGVTNNDASRIPTFKLTNADGKTSALSYDRILADVPCTGDGTMRKNLDIWKSWTPGNGSSLHPLQLRILLRAMQLLKPGGRMVYSTCSFNPTENEAVVAAALNTHPKGTFRIMPQDESVLPGLKRRRGLTQWKIHSQDDKGALIYHPSQVHHFGYIAGVRERRKQVGIEDAEFFAEDLEEALRDCQTRVQAEGHEAEREEYERGRAIGLSGTGKITGRDKILAGTLWAPENAAELGLEHGLRLLPHDQDTGGFYVCVIERAAASGTTESTDAAVSQKRAVSPSAPEGPEQATKKAKVEDAAPGDAAMVEAPRKATAHAEGKKKKKGTDHIFKEDPFFYVKSDDPELLSCIEYFGLSDDFPRERCFVRNGTGEANRNLYMSNEIVKNLINSNEYSSIRLLSAGIRVFVRQDTQNRNTDLKCKWRIPLEGLASVLPYMDQSKILQGTIDDLEVLLADMYPLISKQETGLLAEMKDKSLGCHVIVFNVGTSTRHGGGALRIPITLPIWRAKDSLSLLIDKKEKSMLSLRTFGQDITSKVADIQRLAATSEIKPAETEDVVSGDVPAVGLAEEAGVVAKEAVGEDTLEEAMNA</sequence>
<evidence type="ECO:0000256" key="5">
    <source>
        <dbReference type="ARBA" id="ARBA00022691"/>
    </source>
</evidence>
<evidence type="ECO:0000256" key="6">
    <source>
        <dbReference type="ARBA" id="ARBA00022694"/>
    </source>
</evidence>
<dbReference type="PROSITE" id="PS51686">
    <property type="entry name" value="SAM_MT_RSMB_NOP"/>
    <property type="match status" value="1"/>
</dbReference>
<dbReference type="GO" id="GO:0030488">
    <property type="term" value="P:tRNA methylation"/>
    <property type="evidence" value="ECO:0007669"/>
    <property type="project" value="TreeGrafter"/>
</dbReference>
<dbReference type="PRINTS" id="PR02008">
    <property type="entry name" value="RCMTFAMILY"/>
</dbReference>
<evidence type="ECO:0000256" key="9">
    <source>
        <dbReference type="PROSITE-ProRule" id="PRU01023"/>
    </source>
</evidence>
<dbReference type="Pfam" id="PF25378">
    <property type="entry name" value="PUA_NSUN2"/>
    <property type="match status" value="1"/>
</dbReference>
<dbReference type="Gene3D" id="3.40.50.150">
    <property type="entry name" value="Vaccinia Virus protein VP39"/>
    <property type="match status" value="1"/>
</dbReference>
<evidence type="ECO:0000259" key="11">
    <source>
        <dbReference type="PROSITE" id="PS51686"/>
    </source>
</evidence>
<accession>A0A8H3TNY3</accession>
<dbReference type="Pfam" id="PF25376">
    <property type="entry name" value="Pre-PUA_NSUN2"/>
    <property type="match status" value="1"/>
</dbReference>
<dbReference type="InterPro" id="IPR029063">
    <property type="entry name" value="SAM-dependent_MTases_sf"/>
</dbReference>
<feature type="binding site" evidence="9">
    <location>
        <position position="293"/>
    </location>
    <ligand>
        <name>S-adenosyl-L-methionine</name>
        <dbReference type="ChEBI" id="CHEBI:59789"/>
    </ligand>
</feature>
<dbReference type="InterPro" id="IPR023267">
    <property type="entry name" value="RCMT"/>
</dbReference>
<evidence type="ECO:0000313" key="12">
    <source>
        <dbReference type="EMBL" id="GHJ84545.1"/>
    </source>
</evidence>
<dbReference type="GO" id="GO:0005737">
    <property type="term" value="C:cytoplasm"/>
    <property type="evidence" value="ECO:0007669"/>
    <property type="project" value="TreeGrafter"/>
</dbReference>
<feature type="binding site" evidence="9">
    <location>
        <position position="320"/>
    </location>
    <ligand>
        <name>S-adenosyl-L-methionine</name>
        <dbReference type="ChEBI" id="CHEBI:59789"/>
    </ligand>
</feature>
<dbReference type="GO" id="GO:0005634">
    <property type="term" value="C:nucleus"/>
    <property type="evidence" value="ECO:0007669"/>
    <property type="project" value="UniProtKB-SubCell"/>
</dbReference>
<dbReference type="OrthoDB" id="6093671at2759"/>
<dbReference type="AlphaFoldDB" id="A0A8H3TNY3"/>
<dbReference type="PANTHER" id="PTHR22808">
    <property type="entry name" value="NCL1 YEAST -RELATED NOL1/NOP2/FMU SUN DOMAIN-CONTAINING"/>
    <property type="match status" value="1"/>
</dbReference>
<dbReference type="SUPFAM" id="SSF53335">
    <property type="entry name" value="S-adenosyl-L-methionine-dependent methyltransferases"/>
    <property type="match status" value="1"/>
</dbReference>
<keyword evidence="3 9" id="KW-0489">Methyltransferase</keyword>
<dbReference type="InterPro" id="IPR023270">
    <property type="entry name" value="RCMT_NCL1"/>
</dbReference>
<feature type="compositionally biased region" description="Basic and acidic residues" evidence="10">
    <location>
        <begin position="18"/>
        <end position="36"/>
    </location>
</feature>
<dbReference type="GO" id="GO:0016428">
    <property type="term" value="F:tRNA (cytidine-5-)-methyltransferase activity"/>
    <property type="evidence" value="ECO:0007669"/>
    <property type="project" value="InterPro"/>
</dbReference>
<dbReference type="InterPro" id="IPR049560">
    <property type="entry name" value="MeTrfase_RsmB-F_NOP2_cat"/>
</dbReference>
<organism evidence="12 13">
    <name type="scientific">Naganishia liquefaciens</name>
    <dbReference type="NCBI Taxonomy" id="104408"/>
    <lineage>
        <taxon>Eukaryota</taxon>
        <taxon>Fungi</taxon>
        <taxon>Dikarya</taxon>
        <taxon>Basidiomycota</taxon>
        <taxon>Agaricomycotina</taxon>
        <taxon>Tremellomycetes</taxon>
        <taxon>Filobasidiales</taxon>
        <taxon>Filobasidiaceae</taxon>
        <taxon>Naganishia</taxon>
    </lineage>
</organism>